<feature type="domain" description="Sulfatase N-terminal" evidence="7">
    <location>
        <begin position="10"/>
        <end position="65"/>
    </location>
</feature>
<dbReference type="InterPro" id="IPR000917">
    <property type="entry name" value="Sulfatase_N"/>
</dbReference>
<keyword evidence="6" id="KW-0325">Glycoprotein</keyword>
<dbReference type="GO" id="GO:0008484">
    <property type="term" value="F:sulfuric ester hydrolase activity"/>
    <property type="evidence" value="ECO:0007669"/>
    <property type="project" value="InterPro"/>
</dbReference>
<comment type="cofactor">
    <cofactor evidence="1">
        <name>Ca(2+)</name>
        <dbReference type="ChEBI" id="CHEBI:29108"/>
    </cofactor>
</comment>
<evidence type="ECO:0000256" key="5">
    <source>
        <dbReference type="ARBA" id="ARBA00022837"/>
    </source>
</evidence>
<protein>
    <recommendedName>
        <fullName evidence="7">Sulfatase N-terminal domain-containing protein</fullName>
    </recommendedName>
</protein>
<keyword evidence="5" id="KW-0106">Calcium</keyword>
<evidence type="ECO:0000256" key="1">
    <source>
        <dbReference type="ARBA" id="ARBA00001913"/>
    </source>
</evidence>
<accession>A0A9J6FKM5</accession>
<evidence type="ECO:0000256" key="6">
    <source>
        <dbReference type="ARBA" id="ARBA00023180"/>
    </source>
</evidence>
<dbReference type="SUPFAM" id="SSF53649">
    <property type="entry name" value="Alkaline phosphatase-like"/>
    <property type="match status" value="1"/>
</dbReference>
<sequence length="100" mass="10832">MCIAAITVCTQGWADTSLVGASQIPTPNLDALAANGRLLNHYYTLPVCTPSRAAFMTGLYPIRLGKCARGSDQEGDIFCLVFKPEQPPLVRYSCGILLFH</sequence>
<evidence type="ECO:0000256" key="4">
    <source>
        <dbReference type="ARBA" id="ARBA00022801"/>
    </source>
</evidence>
<dbReference type="GO" id="GO:0046872">
    <property type="term" value="F:metal ion binding"/>
    <property type="evidence" value="ECO:0007669"/>
    <property type="project" value="UniProtKB-KW"/>
</dbReference>
<name>A0A9J6FKM5_HAELO</name>
<dbReference type="InterPro" id="IPR017850">
    <property type="entry name" value="Alkaline_phosphatase_core_sf"/>
</dbReference>
<dbReference type="PROSITE" id="PS00523">
    <property type="entry name" value="SULFATASE_1"/>
    <property type="match status" value="1"/>
</dbReference>
<dbReference type="AlphaFoldDB" id="A0A9J6FKM5"/>
<gene>
    <name evidence="8" type="ORF">HPB48_004155</name>
</gene>
<evidence type="ECO:0000256" key="2">
    <source>
        <dbReference type="ARBA" id="ARBA00008779"/>
    </source>
</evidence>
<dbReference type="Pfam" id="PF00884">
    <property type="entry name" value="Sulfatase"/>
    <property type="match status" value="1"/>
</dbReference>
<reference evidence="8 9" key="1">
    <citation type="journal article" date="2020" name="Cell">
        <title>Large-Scale Comparative Analyses of Tick Genomes Elucidate Their Genetic Diversity and Vector Capacities.</title>
        <authorList>
            <consortium name="Tick Genome and Microbiome Consortium (TIGMIC)"/>
            <person name="Jia N."/>
            <person name="Wang J."/>
            <person name="Shi W."/>
            <person name="Du L."/>
            <person name="Sun Y."/>
            <person name="Zhan W."/>
            <person name="Jiang J.F."/>
            <person name="Wang Q."/>
            <person name="Zhang B."/>
            <person name="Ji P."/>
            <person name="Bell-Sakyi L."/>
            <person name="Cui X.M."/>
            <person name="Yuan T.T."/>
            <person name="Jiang B.G."/>
            <person name="Yang W.F."/>
            <person name="Lam T.T."/>
            <person name="Chang Q.C."/>
            <person name="Ding S.J."/>
            <person name="Wang X.J."/>
            <person name="Zhu J.G."/>
            <person name="Ruan X.D."/>
            <person name="Zhao L."/>
            <person name="Wei J.T."/>
            <person name="Ye R.Z."/>
            <person name="Que T.C."/>
            <person name="Du C.H."/>
            <person name="Zhou Y.H."/>
            <person name="Cheng J.X."/>
            <person name="Dai P.F."/>
            <person name="Guo W.B."/>
            <person name="Han X.H."/>
            <person name="Huang E.J."/>
            <person name="Li L.F."/>
            <person name="Wei W."/>
            <person name="Gao Y.C."/>
            <person name="Liu J.Z."/>
            <person name="Shao H.Z."/>
            <person name="Wang X."/>
            <person name="Wang C.C."/>
            <person name="Yang T.C."/>
            <person name="Huo Q.B."/>
            <person name="Li W."/>
            <person name="Chen H.Y."/>
            <person name="Chen S.E."/>
            <person name="Zhou L.G."/>
            <person name="Ni X.B."/>
            <person name="Tian J.H."/>
            <person name="Sheng Y."/>
            <person name="Liu T."/>
            <person name="Pan Y.S."/>
            <person name="Xia L.Y."/>
            <person name="Li J."/>
            <person name="Zhao F."/>
            <person name="Cao W.C."/>
        </authorList>
    </citation>
    <scope>NUCLEOTIDE SEQUENCE [LARGE SCALE GENOMIC DNA]</scope>
    <source>
        <strain evidence="8">HaeL-2018</strain>
    </source>
</reference>
<evidence type="ECO:0000313" key="9">
    <source>
        <dbReference type="Proteomes" id="UP000821853"/>
    </source>
</evidence>
<keyword evidence="4" id="KW-0378">Hydrolase</keyword>
<comment type="similarity">
    <text evidence="2">Belongs to the sulfatase family.</text>
</comment>
<evidence type="ECO:0000256" key="3">
    <source>
        <dbReference type="ARBA" id="ARBA00022723"/>
    </source>
</evidence>
<dbReference type="PANTHER" id="PTHR10342">
    <property type="entry name" value="ARYLSULFATASE"/>
    <property type="match status" value="1"/>
</dbReference>
<dbReference type="Gene3D" id="3.40.720.10">
    <property type="entry name" value="Alkaline Phosphatase, subunit A"/>
    <property type="match status" value="1"/>
</dbReference>
<organism evidence="8 9">
    <name type="scientific">Haemaphysalis longicornis</name>
    <name type="common">Bush tick</name>
    <dbReference type="NCBI Taxonomy" id="44386"/>
    <lineage>
        <taxon>Eukaryota</taxon>
        <taxon>Metazoa</taxon>
        <taxon>Ecdysozoa</taxon>
        <taxon>Arthropoda</taxon>
        <taxon>Chelicerata</taxon>
        <taxon>Arachnida</taxon>
        <taxon>Acari</taxon>
        <taxon>Parasitiformes</taxon>
        <taxon>Ixodida</taxon>
        <taxon>Ixodoidea</taxon>
        <taxon>Ixodidae</taxon>
        <taxon>Haemaphysalinae</taxon>
        <taxon>Haemaphysalis</taxon>
    </lineage>
</organism>
<dbReference type="PANTHER" id="PTHR10342:SF273">
    <property type="entry name" value="RE14504P"/>
    <property type="match status" value="1"/>
</dbReference>
<dbReference type="InterPro" id="IPR024607">
    <property type="entry name" value="Sulfatase_CS"/>
</dbReference>
<evidence type="ECO:0000313" key="8">
    <source>
        <dbReference type="EMBL" id="KAH9363634.1"/>
    </source>
</evidence>
<proteinExistence type="inferred from homology"/>
<keyword evidence="9" id="KW-1185">Reference proteome</keyword>
<evidence type="ECO:0000259" key="7">
    <source>
        <dbReference type="Pfam" id="PF00884"/>
    </source>
</evidence>
<keyword evidence="3" id="KW-0479">Metal-binding</keyword>
<comment type="caution">
    <text evidence="8">The sequence shown here is derived from an EMBL/GenBank/DDBJ whole genome shotgun (WGS) entry which is preliminary data.</text>
</comment>
<dbReference type="InterPro" id="IPR047115">
    <property type="entry name" value="ARSB"/>
</dbReference>
<dbReference type="Proteomes" id="UP000821853">
    <property type="component" value="Chromosome 10"/>
</dbReference>
<dbReference type="OrthoDB" id="6503793at2759"/>
<dbReference type="VEuPathDB" id="VectorBase:HLOH_063261"/>
<dbReference type="EMBL" id="JABSTR010000002">
    <property type="protein sequence ID" value="KAH9363634.1"/>
    <property type="molecule type" value="Genomic_DNA"/>
</dbReference>